<reference evidence="1 2" key="1">
    <citation type="submission" date="2020-07" db="EMBL/GenBank/DDBJ databases">
        <title>Halomonas sp. QX-2 draft genome sequence.</title>
        <authorList>
            <person name="Qiu X."/>
        </authorList>
    </citation>
    <scope>NUCLEOTIDE SEQUENCE [LARGE SCALE GENOMIC DNA]</scope>
    <source>
        <strain evidence="1 2">QX-2</strain>
    </source>
</reference>
<evidence type="ECO:0000313" key="2">
    <source>
        <dbReference type="Proteomes" id="UP000520876"/>
    </source>
</evidence>
<dbReference type="EMBL" id="JACCGK010000010">
    <property type="protein sequence ID" value="NYT73280.1"/>
    <property type="molecule type" value="Genomic_DNA"/>
</dbReference>
<dbReference type="AlphaFoldDB" id="A0A7Z0SMX5"/>
<dbReference type="InterPro" id="IPR012663">
    <property type="entry name" value="CHP02450_Tryp"/>
</dbReference>
<dbReference type="RefSeq" id="WP_180092535.1">
    <property type="nucleotide sequence ID" value="NZ_JACCGK010000010.1"/>
</dbReference>
<protein>
    <submittedName>
        <fullName evidence="1">TIGR02450 family Trp-rich protein</fullName>
    </submittedName>
</protein>
<keyword evidence="2" id="KW-1185">Reference proteome</keyword>
<dbReference type="Pfam" id="PF09493">
    <property type="entry name" value="DUF2389"/>
    <property type="match status" value="1"/>
</dbReference>
<comment type="caution">
    <text evidence="1">The sequence shown here is derived from an EMBL/GenBank/DDBJ whole genome shotgun (WGS) entry which is preliminary data.</text>
</comment>
<accession>A0A7Z0SMX5</accession>
<proteinExistence type="predicted"/>
<sequence>MHTINPSKLHHSKWTAAQPSNKEMHFMVTQLLRDDEEENLVEVVIEAVYSHRELILPWQSLKDDSVWKVGWQ</sequence>
<dbReference type="Proteomes" id="UP000520876">
    <property type="component" value="Unassembled WGS sequence"/>
</dbReference>
<gene>
    <name evidence="1" type="ORF">HZU72_12685</name>
</gene>
<evidence type="ECO:0000313" key="1">
    <source>
        <dbReference type="EMBL" id="NYT73280.1"/>
    </source>
</evidence>
<dbReference type="NCBIfam" id="TIGR02450">
    <property type="entry name" value="TIGR02450 family Trp-rich protein"/>
    <property type="match status" value="1"/>
</dbReference>
<organism evidence="1 2">
    <name type="scientific">Vreelandella sedimenti</name>
    <dbReference type="NCBI Taxonomy" id="2729618"/>
    <lineage>
        <taxon>Bacteria</taxon>
        <taxon>Pseudomonadati</taxon>
        <taxon>Pseudomonadota</taxon>
        <taxon>Gammaproteobacteria</taxon>
        <taxon>Oceanospirillales</taxon>
        <taxon>Halomonadaceae</taxon>
        <taxon>Vreelandella</taxon>
    </lineage>
</organism>
<name>A0A7Z0SMX5_9GAMM</name>